<protein>
    <submittedName>
        <fullName evidence="1">Uncharacterized protein</fullName>
    </submittedName>
</protein>
<sequence length="44" mass="5207">VGRNEEKTGTITIRKKIGRDIKEIKPGHFIRDLKKVIRDKEKVY</sequence>
<dbReference type="AlphaFoldDB" id="X1Q0W9"/>
<feature type="non-terminal residue" evidence="1">
    <location>
        <position position="1"/>
    </location>
</feature>
<evidence type="ECO:0000313" key="1">
    <source>
        <dbReference type="EMBL" id="GAI36859.1"/>
    </source>
</evidence>
<dbReference type="EMBL" id="BARV01027403">
    <property type="protein sequence ID" value="GAI36859.1"/>
    <property type="molecule type" value="Genomic_DNA"/>
</dbReference>
<comment type="caution">
    <text evidence="1">The sequence shown here is derived from an EMBL/GenBank/DDBJ whole genome shotgun (WGS) entry which is preliminary data.</text>
</comment>
<proteinExistence type="predicted"/>
<gene>
    <name evidence="1" type="ORF">S06H3_44093</name>
</gene>
<reference evidence="1" key="1">
    <citation type="journal article" date="2014" name="Front. Microbiol.">
        <title>High frequency of phylogenetically diverse reductive dehalogenase-homologous genes in deep subseafloor sedimentary metagenomes.</title>
        <authorList>
            <person name="Kawai M."/>
            <person name="Futagami T."/>
            <person name="Toyoda A."/>
            <person name="Takaki Y."/>
            <person name="Nishi S."/>
            <person name="Hori S."/>
            <person name="Arai W."/>
            <person name="Tsubouchi T."/>
            <person name="Morono Y."/>
            <person name="Uchiyama I."/>
            <person name="Ito T."/>
            <person name="Fujiyama A."/>
            <person name="Inagaki F."/>
            <person name="Takami H."/>
        </authorList>
    </citation>
    <scope>NUCLEOTIDE SEQUENCE</scope>
    <source>
        <strain evidence="1">Expedition CK06-06</strain>
    </source>
</reference>
<organism evidence="1">
    <name type="scientific">marine sediment metagenome</name>
    <dbReference type="NCBI Taxonomy" id="412755"/>
    <lineage>
        <taxon>unclassified sequences</taxon>
        <taxon>metagenomes</taxon>
        <taxon>ecological metagenomes</taxon>
    </lineage>
</organism>
<name>X1Q0W9_9ZZZZ</name>
<accession>X1Q0W9</accession>